<evidence type="ECO:0000256" key="1">
    <source>
        <dbReference type="SAM" id="MobiDB-lite"/>
    </source>
</evidence>
<name>A0AAD7UPF9_9STRA</name>
<feature type="region of interest" description="Disordered" evidence="1">
    <location>
        <begin position="150"/>
        <end position="175"/>
    </location>
</feature>
<comment type="caution">
    <text evidence="2">The sequence shown here is derived from an EMBL/GenBank/DDBJ whole genome shotgun (WGS) entry which is preliminary data.</text>
</comment>
<dbReference type="AlphaFoldDB" id="A0AAD7UPF9"/>
<protein>
    <submittedName>
        <fullName evidence="2">Uncharacterized protein</fullName>
    </submittedName>
</protein>
<sequence>MAPCEVIVEVVFANNKAAKIHVRKGDSPRALATAFLNPFGLSEYVPMLAKQIEAAIEDQKTPRLTPKEQKEARARLYAKKQQQPKAAAASVGVEAVSSMPPPPKVSARRQRATCSRLHDEHDRLNQKVSKMQRRREEEVVVKPFRISARSRSLARRARPSSSKLESPRRRKDEWSCPKCGHLNQGGSRCERPARFEKLADACPSAWAYCDTQRFGRAEVCGMPRPRDFEPTIVSCKSRQLIDAWRGTENVWDDLYSHAFAPTVKAPEEIYPFEPTINETSRAIASREKRVEPPPPPPPPPPPEPSVDPAKQRRTDERLCYEYEVRRRREAEQAEARARKLLLDAERRSASVGRPPLAYEEARPVHNFLYRESEARDARKRERERRALVESQEAATTLASEASRAIVDERRRRAFGDMFEALVDLTREEKLSLQDLADPQLDPVKAAEACGDLDCCCAGLADAARRVLRRESEPLGFDVFFELMNSQLRGPAATKLIFPPAPPAVVKRLEEEEEEEEEAEPTFKPALVATTKLAPQRKGKIEDTLRSYAHVYRDRLQDRRDELERHRAKDLTFRPKVTRKARAATDYPLALKFRGSLS</sequence>
<dbReference type="PANTHER" id="PTHR35381">
    <property type="entry name" value="EF-HAND DOMAIN-CONTAINING PROTEIN"/>
    <property type="match status" value="1"/>
</dbReference>
<gene>
    <name evidence="2" type="ORF">CTAYLR_008780</name>
</gene>
<feature type="compositionally biased region" description="Basic and acidic residues" evidence="1">
    <location>
        <begin position="165"/>
        <end position="175"/>
    </location>
</feature>
<dbReference type="Proteomes" id="UP001230188">
    <property type="component" value="Unassembled WGS sequence"/>
</dbReference>
<evidence type="ECO:0000313" key="2">
    <source>
        <dbReference type="EMBL" id="KAJ8613942.1"/>
    </source>
</evidence>
<dbReference type="SUPFAM" id="SSF101447">
    <property type="entry name" value="Formin homology 2 domain (FH2 domain)"/>
    <property type="match status" value="1"/>
</dbReference>
<organism evidence="2 3">
    <name type="scientific">Chrysophaeum taylorii</name>
    <dbReference type="NCBI Taxonomy" id="2483200"/>
    <lineage>
        <taxon>Eukaryota</taxon>
        <taxon>Sar</taxon>
        <taxon>Stramenopiles</taxon>
        <taxon>Ochrophyta</taxon>
        <taxon>Pelagophyceae</taxon>
        <taxon>Pelagomonadales</taxon>
        <taxon>Pelagomonadaceae</taxon>
        <taxon>Chrysophaeum</taxon>
    </lineage>
</organism>
<dbReference type="EMBL" id="JAQMWT010000015">
    <property type="protein sequence ID" value="KAJ8613942.1"/>
    <property type="molecule type" value="Genomic_DNA"/>
</dbReference>
<proteinExistence type="predicted"/>
<keyword evidence="3" id="KW-1185">Reference proteome</keyword>
<accession>A0AAD7UPF9</accession>
<feature type="region of interest" description="Disordered" evidence="1">
    <location>
        <begin position="284"/>
        <end position="314"/>
    </location>
</feature>
<feature type="compositionally biased region" description="Pro residues" evidence="1">
    <location>
        <begin position="292"/>
        <end position="305"/>
    </location>
</feature>
<reference evidence="2" key="1">
    <citation type="submission" date="2023-01" db="EMBL/GenBank/DDBJ databases">
        <title>Metagenome sequencing of chrysophaentin producing Chrysophaeum taylorii.</title>
        <authorList>
            <person name="Davison J."/>
            <person name="Bewley C."/>
        </authorList>
    </citation>
    <scope>NUCLEOTIDE SEQUENCE</scope>
    <source>
        <strain evidence="2">NIES-1699</strain>
    </source>
</reference>
<dbReference type="PANTHER" id="PTHR35381:SF1">
    <property type="entry name" value="EF-HAND DOMAIN-CONTAINING PROTEIN"/>
    <property type="match status" value="1"/>
</dbReference>
<evidence type="ECO:0000313" key="3">
    <source>
        <dbReference type="Proteomes" id="UP001230188"/>
    </source>
</evidence>